<dbReference type="Proteomes" id="UP000471521">
    <property type="component" value="Unassembled WGS sequence"/>
</dbReference>
<dbReference type="PRINTS" id="PR00111">
    <property type="entry name" value="ABHYDROLASE"/>
</dbReference>
<dbReference type="GO" id="GO:0016787">
    <property type="term" value="F:hydrolase activity"/>
    <property type="evidence" value="ECO:0007669"/>
    <property type="project" value="UniProtKB-KW"/>
</dbReference>
<name>A0A6B0SGG0_9EURY</name>
<dbReference type="AlphaFoldDB" id="A0A6B0SGG0"/>
<dbReference type="OrthoDB" id="111592at2157"/>
<evidence type="ECO:0000313" key="3">
    <source>
        <dbReference type="Proteomes" id="UP000471521"/>
    </source>
</evidence>
<accession>A0A6B0SGG0</accession>
<keyword evidence="3" id="KW-1185">Reference proteome</keyword>
<dbReference type="InterPro" id="IPR029058">
    <property type="entry name" value="AB_hydrolase_fold"/>
</dbReference>
<proteinExistence type="predicted"/>
<dbReference type="PANTHER" id="PTHR43433:SF5">
    <property type="entry name" value="AB HYDROLASE-1 DOMAIN-CONTAINING PROTEIN"/>
    <property type="match status" value="1"/>
</dbReference>
<dbReference type="Pfam" id="PF00561">
    <property type="entry name" value="Abhydrolase_1"/>
    <property type="match status" value="1"/>
</dbReference>
<keyword evidence="2" id="KW-0378">Hydrolase</keyword>
<reference evidence="2 3" key="1">
    <citation type="submission" date="2019-12" db="EMBL/GenBank/DDBJ databases">
        <title>Isolation and characterization of three novel carbon monoxide-oxidizing members of Halobacteria from salione crusts and soils.</title>
        <authorList>
            <person name="Myers M.R."/>
            <person name="King G.M."/>
        </authorList>
    </citation>
    <scope>NUCLEOTIDE SEQUENCE [LARGE SCALE GENOMIC DNA]</scope>
    <source>
        <strain evidence="2 3">PCN9</strain>
    </source>
</reference>
<evidence type="ECO:0000259" key="1">
    <source>
        <dbReference type="Pfam" id="PF00561"/>
    </source>
</evidence>
<gene>
    <name evidence="2" type="ORF">GRX66_05530</name>
</gene>
<dbReference type="SUPFAM" id="SSF53474">
    <property type="entry name" value="alpha/beta-Hydrolases"/>
    <property type="match status" value="1"/>
</dbReference>
<sequence length="265" mass="29551">METVSRDGVQLAYERAGQRDAETVVLVEGLGYGRWMWNWQRDALVDDYDVVVPDNRGTGDSDAPEGPYTIAEMAADLDAVLEDAGVDEAHVVGASMGGMIAQEYALEFDRARSLILFCSSPGGDVAESMPPETRKWMFDVPEDLDEREQIRYKMTPAMTDEFADSDVIEDVIDWRLESDAPARARQAQAAAVTEFDASDRLEAVDVPALVMHGTDDRVLPVENARRLHERLPDSRLELVAGGPHLFFIEDSDYVNDHLLTFLRDV</sequence>
<evidence type="ECO:0000313" key="2">
    <source>
        <dbReference type="EMBL" id="MXR20087.1"/>
    </source>
</evidence>
<dbReference type="RefSeq" id="WP_159525647.1">
    <property type="nucleotide sequence ID" value="NZ_WUUU01000027.1"/>
</dbReference>
<feature type="domain" description="AB hydrolase-1" evidence="1">
    <location>
        <begin position="23"/>
        <end position="250"/>
    </location>
</feature>
<dbReference type="InterPro" id="IPR050471">
    <property type="entry name" value="AB_hydrolase"/>
</dbReference>
<protein>
    <submittedName>
        <fullName evidence="2">Alpha/beta fold hydrolase</fullName>
    </submittedName>
</protein>
<dbReference type="Gene3D" id="3.40.50.1820">
    <property type="entry name" value="alpha/beta hydrolase"/>
    <property type="match status" value="1"/>
</dbReference>
<dbReference type="PANTHER" id="PTHR43433">
    <property type="entry name" value="HYDROLASE, ALPHA/BETA FOLD FAMILY PROTEIN"/>
    <property type="match status" value="1"/>
</dbReference>
<organism evidence="2 3">
    <name type="scientific">Halobacterium bonnevillei</name>
    <dbReference type="NCBI Taxonomy" id="2692200"/>
    <lineage>
        <taxon>Archaea</taxon>
        <taxon>Methanobacteriati</taxon>
        <taxon>Methanobacteriota</taxon>
        <taxon>Stenosarchaea group</taxon>
        <taxon>Halobacteria</taxon>
        <taxon>Halobacteriales</taxon>
        <taxon>Halobacteriaceae</taxon>
        <taxon>Halobacterium</taxon>
    </lineage>
</organism>
<dbReference type="InterPro" id="IPR000073">
    <property type="entry name" value="AB_hydrolase_1"/>
</dbReference>
<comment type="caution">
    <text evidence="2">The sequence shown here is derived from an EMBL/GenBank/DDBJ whole genome shotgun (WGS) entry which is preliminary data.</text>
</comment>
<dbReference type="EMBL" id="WUUU01000027">
    <property type="protein sequence ID" value="MXR20087.1"/>
    <property type="molecule type" value="Genomic_DNA"/>
</dbReference>